<dbReference type="RefSeq" id="WP_203166874.1">
    <property type="nucleotide sequence ID" value="NZ_JAEVLS010000002.1"/>
</dbReference>
<comment type="caution">
    <text evidence="2">The sequence shown here is derived from an EMBL/GenBank/DDBJ whole genome shotgun (WGS) entry which is preliminary data.</text>
</comment>
<dbReference type="PANTHER" id="PTHR42977">
    <property type="entry name" value="HYDROLASE-RELATED"/>
    <property type="match status" value="1"/>
</dbReference>
<dbReference type="InterPro" id="IPR000073">
    <property type="entry name" value="AB_hydrolase_1"/>
</dbReference>
<reference evidence="2 3" key="1">
    <citation type="journal article" date="2021" name="Int. J. Syst. Evol. Microbiol.">
        <title>Steroidobacter gossypii sp. nov., isolated from soil of cotton cropping field.</title>
        <authorList>
            <person name="Huang R."/>
            <person name="Yang S."/>
            <person name="Zhen C."/>
            <person name="Liu W."/>
        </authorList>
    </citation>
    <scope>NUCLEOTIDE SEQUENCE [LARGE SCALE GENOMIC DNA]</scope>
    <source>
        <strain evidence="2 3">S1-65</strain>
    </source>
</reference>
<organism evidence="2 3">
    <name type="scientific">Steroidobacter gossypii</name>
    <dbReference type="NCBI Taxonomy" id="2805490"/>
    <lineage>
        <taxon>Bacteria</taxon>
        <taxon>Pseudomonadati</taxon>
        <taxon>Pseudomonadota</taxon>
        <taxon>Gammaproteobacteria</taxon>
        <taxon>Steroidobacterales</taxon>
        <taxon>Steroidobacteraceae</taxon>
        <taxon>Steroidobacter</taxon>
    </lineage>
</organism>
<keyword evidence="2" id="KW-0378">Hydrolase</keyword>
<dbReference type="InterPro" id="IPR029058">
    <property type="entry name" value="AB_hydrolase_fold"/>
</dbReference>
<evidence type="ECO:0000313" key="3">
    <source>
        <dbReference type="Proteomes" id="UP000661077"/>
    </source>
</evidence>
<keyword evidence="3" id="KW-1185">Reference proteome</keyword>
<dbReference type="SUPFAM" id="SSF53474">
    <property type="entry name" value="alpha/beta-Hydrolases"/>
    <property type="match status" value="1"/>
</dbReference>
<dbReference type="Proteomes" id="UP000661077">
    <property type="component" value="Unassembled WGS sequence"/>
</dbReference>
<protein>
    <submittedName>
        <fullName evidence="2">Alpha/beta hydrolase</fullName>
    </submittedName>
</protein>
<dbReference type="EMBL" id="JAEVLS010000002">
    <property type="protein sequence ID" value="MBM0104810.1"/>
    <property type="molecule type" value="Genomic_DNA"/>
</dbReference>
<evidence type="ECO:0000313" key="2">
    <source>
        <dbReference type="EMBL" id="MBM0104810.1"/>
    </source>
</evidence>
<proteinExistence type="predicted"/>
<name>A0ABS1WV10_9GAMM</name>
<dbReference type="Pfam" id="PF00561">
    <property type="entry name" value="Abhydrolase_1"/>
    <property type="match status" value="1"/>
</dbReference>
<evidence type="ECO:0000259" key="1">
    <source>
        <dbReference type="Pfam" id="PF00561"/>
    </source>
</evidence>
<dbReference type="InterPro" id="IPR051340">
    <property type="entry name" value="Haloalkane_dehalogenase"/>
</dbReference>
<dbReference type="PANTHER" id="PTHR42977:SF1">
    <property type="entry name" value="BLR6576 PROTEIN"/>
    <property type="match status" value="1"/>
</dbReference>
<gene>
    <name evidence="2" type="ORF">JM946_08625</name>
</gene>
<accession>A0ABS1WV10</accession>
<dbReference type="GO" id="GO:0016787">
    <property type="term" value="F:hydrolase activity"/>
    <property type="evidence" value="ECO:0007669"/>
    <property type="project" value="UniProtKB-KW"/>
</dbReference>
<sequence>METTSPARRETFDIEGCKISCLVAGQRDSPAVLLLHGFPSSAQTFRKVIPRLADASFAVAPDLPGFGQSDVIADATFGRIADLMEASLARLGVERTYLYVHDFGAPVALELAMRDPSRVLGLIIQNANAHRTGFSPQWQDTINFWNNPSRETERAATAHLTFEGVRDQYIGGIPEDVASRVTDQYWIEDWRTMNQPGHLELNRALVADYGRYAARFEQIGEYLREHQPPALMLWGRHDIFFDIAEVLSWIQDLPRMEAHVLDGPHLLLETHAGVCAELIVDFISQNALAQGSAGVT</sequence>
<dbReference type="Gene3D" id="3.40.50.1820">
    <property type="entry name" value="alpha/beta hydrolase"/>
    <property type="match status" value="1"/>
</dbReference>
<feature type="domain" description="AB hydrolase-1" evidence="1">
    <location>
        <begin position="30"/>
        <end position="271"/>
    </location>
</feature>